<comment type="caution">
    <text evidence="2">The sequence shown here is derived from an EMBL/GenBank/DDBJ whole genome shotgun (WGS) entry which is preliminary data.</text>
</comment>
<sequence>MFVANKMRIYTYLISGFVLTSFFIVGCQKEEKDVEDMRSMLTLVNTIRTAGCQCGSDWIPPAKELTWNDTLAIAAHNHATDMTKREYFDHVSPEGTSPIQRAQQVGYSGLYIGENIARGYSSMQRVIDDWKVSESHCKTMMDTLYTEMGAGRYETYWVQEFGSR</sequence>
<dbReference type="PROSITE" id="PS51257">
    <property type="entry name" value="PROKAR_LIPOPROTEIN"/>
    <property type="match status" value="1"/>
</dbReference>
<feature type="domain" description="SCP" evidence="1">
    <location>
        <begin position="62"/>
        <end position="159"/>
    </location>
</feature>
<dbReference type="Gene3D" id="3.40.33.10">
    <property type="entry name" value="CAP"/>
    <property type="match status" value="1"/>
</dbReference>
<dbReference type="PANTHER" id="PTHR31157">
    <property type="entry name" value="SCP DOMAIN-CONTAINING PROTEIN"/>
    <property type="match status" value="1"/>
</dbReference>
<reference evidence="2" key="1">
    <citation type="submission" date="2023-05" db="EMBL/GenBank/DDBJ databases">
        <authorList>
            <person name="Zhang X."/>
        </authorList>
    </citation>
    <scope>NUCLEOTIDE SEQUENCE</scope>
    <source>
        <strain evidence="2">YF14B1</strain>
    </source>
</reference>
<evidence type="ECO:0000313" key="3">
    <source>
        <dbReference type="Proteomes" id="UP001241110"/>
    </source>
</evidence>
<accession>A0AAE3UAI5</accession>
<evidence type="ECO:0000313" key="2">
    <source>
        <dbReference type="EMBL" id="MDJ1483348.1"/>
    </source>
</evidence>
<proteinExistence type="predicted"/>
<dbReference type="Proteomes" id="UP001241110">
    <property type="component" value="Unassembled WGS sequence"/>
</dbReference>
<dbReference type="SUPFAM" id="SSF55797">
    <property type="entry name" value="PR-1-like"/>
    <property type="match status" value="1"/>
</dbReference>
<dbReference type="RefSeq" id="WP_313983088.1">
    <property type="nucleotide sequence ID" value="NZ_JASJOS010000010.1"/>
</dbReference>
<protein>
    <submittedName>
        <fullName evidence="2">CAP domain-containing protein</fullName>
    </submittedName>
</protein>
<evidence type="ECO:0000259" key="1">
    <source>
        <dbReference type="Pfam" id="PF00188"/>
    </source>
</evidence>
<dbReference type="EMBL" id="JASJOS010000010">
    <property type="protein sequence ID" value="MDJ1483348.1"/>
    <property type="molecule type" value="Genomic_DNA"/>
</dbReference>
<organism evidence="2 3">
    <name type="scientific">Xanthocytophaga flava</name>
    <dbReference type="NCBI Taxonomy" id="3048013"/>
    <lineage>
        <taxon>Bacteria</taxon>
        <taxon>Pseudomonadati</taxon>
        <taxon>Bacteroidota</taxon>
        <taxon>Cytophagia</taxon>
        <taxon>Cytophagales</taxon>
        <taxon>Rhodocytophagaceae</taxon>
        <taxon>Xanthocytophaga</taxon>
    </lineage>
</organism>
<name>A0AAE3UAI5_9BACT</name>
<dbReference type="CDD" id="cd05379">
    <property type="entry name" value="CAP_bacterial"/>
    <property type="match status" value="1"/>
</dbReference>
<dbReference type="InterPro" id="IPR035940">
    <property type="entry name" value="CAP_sf"/>
</dbReference>
<gene>
    <name evidence="2" type="ORF">QNI16_22810</name>
</gene>
<dbReference type="AlphaFoldDB" id="A0AAE3UAI5"/>
<dbReference type="Pfam" id="PF00188">
    <property type="entry name" value="CAP"/>
    <property type="match status" value="1"/>
</dbReference>
<dbReference type="PANTHER" id="PTHR31157:SF1">
    <property type="entry name" value="SCP DOMAIN-CONTAINING PROTEIN"/>
    <property type="match status" value="1"/>
</dbReference>
<dbReference type="InterPro" id="IPR014044">
    <property type="entry name" value="CAP_dom"/>
</dbReference>